<proteinExistence type="predicted"/>
<organism evidence="2">
    <name type="scientific">Tanacetum cinerariifolium</name>
    <name type="common">Dalmatian daisy</name>
    <name type="synonym">Chrysanthemum cinerariifolium</name>
    <dbReference type="NCBI Taxonomy" id="118510"/>
    <lineage>
        <taxon>Eukaryota</taxon>
        <taxon>Viridiplantae</taxon>
        <taxon>Streptophyta</taxon>
        <taxon>Embryophyta</taxon>
        <taxon>Tracheophyta</taxon>
        <taxon>Spermatophyta</taxon>
        <taxon>Magnoliopsida</taxon>
        <taxon>eudicotyledons</taxon>
        <taxon>Gunneridae</taxon>
        <taxon>Pentapetalae</taxon>
        <taxon>asterids</taxon>
        <taxon>campanulids</taxon>
        <taxon>Asterales</taxon>
        <taxon>Asteraceae</taxon>
        <taxon>Asteroideae</taxon>
        <taxon>Anthemideae</taxon>
        <taxon>Anthemidinae</taxon>
        <taxon>Tanacetum</taxon>
    </lineage>
</organism>
<dbReference type="AlphaFoldDB" id="A0A699RZB6"/>
<sequence>MDDNDKLIVETNGVGNNGNKEQLSDEYKETHIINSELEALIGGDLQEQSESIHCESIMGSRKSLRAEEMKKIGEQIGIVWDGADKEEVNKETVNMEETPSTDLGQ</sequence>
<feature type="region of interest" description="Disordered" evidence="1">
    <location>
        <begin position="1"/>
        <end position="25"/>
    </location>
</feature>
<evidence type="ECO:0000313" key="2">
    <source>
        <dbReference type="EMBL" id="GFC89984.1"/>
    </source>
</evidence>
<accession>A0A699RZB6</accession>
<protein>
    <submittedName>
        <fullName evidence="2">Uncharacterized protein</fullName>
    </submittedName>
</protein>
<dbReference type="EMBL" id="BKCJ011123896">
    <property type="protein sequence ID" value="GFC89984.1"/>
    <property type="molecule type" value="Genomic_DNA"/>
</dbReference>
<reference evidence="2" key="1">
    <citation type="journal article" date="2019" name="Sci. Rep.">
        <title>Draft genome of Tanacetum cinerariifolium, the natural source of mosquito coil.</title>
        <authorList>
            <person name="Yamashiro T."/>
            <person name="Shiraishi A."/>
            <person name="Satake H."/>
            <person name="Nakayama K."/>
        </authorList>
    </citation>
    <scope>NUCLEOTIDE SEQUENCE</scope>
</reference>
<comment type="caution">
    <text evidence="2">The sequence shown here is derived from an EMBL/GenBank/DDBJ whole genome shotgun (WGS) entry which is preliminary data.</text>
</comment>
<evidence type="ECO:0000256" key="1">
    <source>
        <dbReference type="SAM" id="MobiDB-lite"/>
    </source>
</evidence>
<gene>
    <name evidence="2" type="ORF">Tci_861954</name>
</gene>
<name>A0A699RZB6_TANCI</name>